<dbReference type="RefSeq" id="WP_146896244.1">
    <property type="nucleotide sequence ID" value="NZ_CP042597.1"/>
</dbReference>
<dbReference type="Proteomes" id="UP000326078">
    <property type="component" value="Unassembled WGS sequence"/>
</dbReference>
<dbReference type="EMBL" id="VYUT01000001">
    <property type="protein sequence ID" value="KAA9208741.1"/>
    <property type="molecule type" value="Genomic_DNA"/>
</dbReference>
<dbReference type="Pfam" id="PF22652">
    <property type="entry name" value="DUF7006"/>
    <property type="match status" value="1"/>
</dbReference>
<dbReference type="InterPro" id="IPR054275">
    <property type="entry name" value="DUF7006"/>
</dbReference>
<evidence type="ECO:0000313" key="2">
    <source>
        <dbReference type="Proteomes" id="UP000326078"/>
    </source>
</evidence>
<dbReference type="AlphaFoldDB" id="A0A5N0Z0M9"/>
<reference evidence="1 2" key="1">
    <citation type="submission" date="2019-09" db="EMBL/GenBank/DDBJ databases">
        <title>Vancomyinc resistant enterococci isolated from farm animals in Switzerland.</title>
        <authorList>
            <person name="Stevens M.J.A."/>
            <person name="Stephan R."/>
            <person name="Morach M."/>
            <person name="Nuesch-Inderbinen M."/>
        </authorList>
    </citation>
    <scope>NUCLEOTIDE SEQUENCE [LARGE SCALE GENOMIC DNA]</scope>
    <source>
        <strain evidence="1 2">GH27</strain>
    </source>
</reference>
<gene>
    <name evidence="1" type="ORF">F6X95_01255</name>
</gene>
<accession>A0A5N0Z0M9</accession>
<organism evidence="1 2">
    <name type="scientific">Enterococcus durans</name>
    <dbReference type="NCBI Taxonomy" id="53345"/>
    <lineage>
        <taxon>Bacteria</taxon>
        <taxon>Bacillati</taxon>
        <taxon>Bacillota</taxon>
        <taxon>Bacilli</taxon>
        <taxon>Lactobacillales</taxon>
        <taxon>Enterococcaceae</taxon>
        <taxon>Enterococcus</taxon>
    </lineage>
</organism>
<proteinExistence type="predicted"/>
<name>A0A5N0Z0M9_9ENTE</name>
<evidence type="ECO:0000313" key="1">
    <source>
        <dbReference type="EMBL" id="KAA9208741.1"/>
    </source>
</evidence>
<sequence>MNHQNYFSYFQQECQKDYLALGFPLIKAEVEELCLVMQEKIAEINSDNFFETHAEILGIDARLQIIFSLLPKEENGILSYLSEAEILELSRKDYPYYMRELCGFRSIESTPHSLHFYCQ</sequence>
<comment type="caution">
    <text evidence="1">The sequence shown here is derived from an EMBL/GenBank/DDBJ whole genome shotgun (WGS) entry which is preliminary data.</text>
</comment>
<protein>
    <submittedName>
        <fullName evidence="1">Uncharacterized protein</fullName>
    </submittedName>
</protein>